<reference evidence="3" key="1">
    <citation type="submission" date="2020-09" db="EMBL/GenBank/DDBJ databases">
        <title>Genome-Enabled Discovery of Anthraquinone Biosynthesis in Senna tora.</title>
        <authorList>
            <person name="Kang S.-H."/>
            <person name="Pandey R.P."/>
            <person name="Lee C.-M."/>
            <person name="Sim J.-S."/>
            <person name="Jeong J.-T."/>
            <person name="Choi B.-S."/>
            <person name="Jung M."/>
            <person name="Ginzburg D."/>
            <person name="Zhao K."/>
            <person name="Won S.Y."/>
            <person name="Oh T.-J."/>
            <person name="Yu Y."/>
            <person name="Kim N.-H."/>
            <person name="Lee O.R."/>
            <person name="Lee T.-H."/>
            <person name="Bashyal P."/>
            <person name="Kim T.-S."/>
            <person name="Lee W.-H."/>
            <person name="Kawkins C."/>
            <person name="Kim C.-K."/>
            <person name="Kim J.S."/>
            <person name="Ahn B.O."/>
            <person name="Rhee S.Y."/>
            <person name="Sohng J.K."/>
        </authorList>
    </citation>
    <scope>NUCLEOTIDE SEQUENCE</scope>
    <source>
        <tissue evidence="3">Leaf</tissue>
    </source>
</reference>
<dbReference type="AlphaFoldDB" id="A0A834XHI2"/>
<gene>
    <name evidence="3" type="ORF">G2W53_002433</name>
</gene>
<feature type="region of interest" description="Disordered" evidence="2">
    <location>
        <begin position="1"/>
        <end position="20"/>
    </location>
</feature>
<comment type="caution">
    <text evidence="3">The sequence shown here is derived from an EMBL/GenBank/DDBJ whole genome shotgun (WGS) entry which is preliminary data.</text>
</comment>
<feature type="coiled-coil region" evidence="1">
    <location>
        <begin position="81"/>
        <end position="122"/>
    </location>
</feature>
<name>A0A834XHI2_9FABA</name>
<keyword evidence="4" id="KW-1185">Reference proteome</keyword>
<protein>
    <submittedName>
        <fullName evidence="3">Uncharacterized protein</fullName>
    </submittedName>
</protein>
<organism evidence="3 4">
    <name type="scientific">Senna tora</name>
    <dbReference type="NCBI Taxonomy" id="362788"/>
    <lineage>
        <taxon>Eukaryota</taxon>
        <taxon>Viridiplantae</taxon>
        <taxon>Streptophyta</taxon>
        <taxon>Embryophyta</taxon>
        <taxon>Tracheophyta</taxon>
        <taxon>Spermatophyta</taxon>
        <taxon>Magnoliopsida</taxon>
        <taxon>eudicotyledons</taxon>
        <taxon>Gunneridae</taxon>
        <taxon>Pentapetalae</taxon>
        <taxon>rosids</taxon>
        <taxon>fabids</taxon>
        <taxon>Fabales</taxon>
        <taxon>Fabaceae</taxon>
        <taxon>Caesalpinioideae</taxon>
        <taxon>Cassia clade</taxon>
        <taxon>Senna</taxon>
    </lineage>
</organism>
<sequence>MYYSGVHAAPPPPPPEADETSYTKKHRRAFASSFFTLFAEVTRLLRTTRRGELNHDDRHYITQCCNSLESAGFDASWLNYVRECMKECDEAEAEMDMVKRMLEETERKASTLKAQLESIKKASKLRDFIES</sequence>
<dbReference type="EMBL" id="JAAIUW010000001">
    <property type="protein sequence ID" value="KAF7845528.1"/>
    <property type="molecule type" value="Genomic_DNA"/>
</dbReference>
<proteinExistence type="predicted"/>
<dbReference type="Proteomes" id="UP000634136">
    <property type="component" value="Unassembled WGS sequence"/>
</dbReference>
<evidence type="ECO:0000313" key="3">
    <source>
        <dbReference type="EMBL" id="KAF7845528.1"/>
    </source>
</evidence>
<keyword evidence="1" id="KW-0175">Coiled coil</keyword>
<evidence type="ECO:0000256" key="1">
    <source>
        <dbReference type="SAM" id="Coils"/>
    </source>
</evidence>
<accession>A0A834XHI2</accession>
<evidence type="ECO:0000256" key="2">
    <source>
        <dbReference type="SAM" id="MobiDB-lite"/>
    </source>
</evidence>
<evidence type="ECO:0000313" key="4">
    <source>
        <dbReference type="Proteomes" id="UP000634136"/>
    </source>
</evidence>